<accession>A0A1Y5I7T3</accession>
<gene>
    <name evidence="1" type="ORF">BE221DRAFT_148209</name>
</gene>
<name>A0A1Y5I7T3_OSTTA</name>
<sequence>MSKSREEYLSHLEKMTEYPKAIHSTPAIKKMIAEMRAMHDELQAAGSTPRRIDEFDFDNPKYCEIIERIHGSVHGLLEAAGYDAEIELDVDDGPIEHMICQCIDKVAADLRSSAGNKEAYDWTRGYNDLCRQASGSTGKRCFDCGFIHFEKAYTEYAKTLPEWEVLMAKAIARLCDMREGKALQLFVEDDGDVIVSIIPEDGVYAKGAQFCGSGTQSRRTVNALRELFAAMEEDEKAIPHNVGMKLDE</sequence>
<reference evidence="1" key="1">
    <citation type="submission" date="2017-04" db="EMBL/GenBank/DDBJ databases">
        <title>Population genomics of picophytoplankton unveils novel chromosome hypervariability.</title>
        <authorList>
            <consortium name="DOE Joint Genome Institute"/>
            <person name="Blanc-Mathieu R."/>
            <person name="Krasovec M."/>
            <person name="Hebrard M."/>
            <person name="Yau S."/>
            <person name="Desgranges E."/>
            <person name="Martin J."/>
            <person name="Schackwitz W."/>
            <person name="Kuo A."/>
            <person name="Salin G."/>
            <person name="Donnadieu C."/>
            <person name="Desdevises Y."/>
            <person name="Sanchez-Ferandin S."/>
            <person name="Moreau H."/>
            <person name="Rivals E."/>
            <person name="Grigoriev I.V."/>
            <person name="Grimsley N."/>
            <person name="Eyre-Walker A."/>
            <person name="Piganeau G."/>
        </authorList>
    </citation>
    <scope>NUCLEOTIDE SEQUENCE [LARGE SCALE GENOMIC DNA]</scope>
    <source>
        <strain evidence="1">RCC 1115</strain>
    </source>
</reference>
<proteinExistence type="predicted"/>
<dbReference type="AlphaFoldDB" id="A0A1Y5I7T3"/>
<evidence type="ECO:0000313" key="1">
    <source>
        <dbReference type="EMBL" id="OUS44767.1"/>
    </source>
</evidence>
<dbReference type="EMBL" id="KZ155803">
    <property type="protein sequence ID" value="OUS44767.1"/>
    <property type="molecule type" value="Genomic_DNA"/>
</dbReference>
<dbReference type="Proteomes" id="UP000195557">
    <property type="component" value="Unassembled WGS sequence"/>
</dbReference>
<protein>
    <submittedName>
        <fullName evidence="1">Uncharacterized protein</fullName>
    </submittedName>
</protein>
<organism evidence="1">
    <name type="scientific">Ostreococcus tauri</name>
    <name type="common">Marine green alga</name>
    <dbReference type="NCBI Taxonomy" id="70448"/>
    <lineage>
        <taxon>Eukaryota</taxon>
        <taxon>Viridiplantae</taxon>
        <taxon>Chlorophyta</taxon>
        <taxon>Mamiellophyceae</taxon>
        <taxon>Mamiellales</taxon>
        <taxon>Bathycoccaceae</taxon>
        <taxon>Ostreococcus</taxon>
    </lineage>
</organism>